<dbReference type="Pfam" id="PF19054">
    <property type="entry name" value="DUF5753"/>
    <property type="match status" value="1"/>
</dbReference>
<accession>A0A9X3A2V4</accession>
<dbReference type="CDD" id="cd00093">
    <property type="entry name" value="HTH_XRE"/>
    <property type="match status" value="1"/>
</dbReference>
<dbReference type="InterPro" id="IPR010982">
    <property type="entry name" value="Lambda_DNA-bd_dom_sf"/>
</dbReference>
<keyword evidence="3" id="KW-1185">Reference proteome</keyword>
<organism evidence="2 3">
    <name type="scientific">Umezawaea endophytica</name>
    <dbReference type="NCBI Taxonomy" id="1654476"/>
    <lineage>
        <taxon>Bacteria</taxon>
        <taxon>Bacillati</taxon>
        <taxon>Actinomycetota</taxon>
        <taxon>Actinomycetes</taxon>
        <taxon>Pseudonocardiales</taxon>
        <taxon>Pseudonocardiaceae</taxon>
        <taxon>Umezawaea</taxon>
    </lineage>
</organism>
<dbReference type="SMART" id="SM00530">
    <property type="entry name" value="HTH_XRE"/>
    <property type="match status" value="1"/>
</dbReference>
<dbReference type="Gene3D" id="1.10.260.40">
    <property type="entry name" value="lambda repressor-like DNA-binding domains"/>
    <property type="match status" value="1"/>
</dbReference>
<dbReference type="AlphaFoldDB" id="A0A9X3A2V4"/>
<dbReference type="GO" id="GO:0003677">
    <property type="term" value="F:DNA binding"/>
    <property type="evidence" value="ECO:0007669"/>
    <property type="project" value="InterPro"/>
</dbReference>
<feature type="domain" description="HTH cro/C1-type" evidence="1">
    <location>
        <begin position="15"/>
        <end position="69"/>
    </location>
</feature>
<dbReference type="PROSITE" id="PS50943">
    <property type="entry name" value="HTH_CROC1"/>
    <property type="match status" value="1"/>
</dbReference>
<dbReference type="EMBL" id="JANYMP010000016">
    <property type="protein sequence ID" value="MCS7481034.1"/>
    <property type="molecule type" value="Genomic_DNA"/>
</dbReference>
<dbReference type="Proteomes" id="UP001141259">
    <property type="component" value="Unassembled WGS sequence"/>
</dbReference>
<evidence type="ECO:0000259" key="1">
    <source>
        <dbReference type="PROSITE" id="PS50943"/>
    </source>
</evidence>
<comment type="caution">
    <text evidence="2">The sequence shown here is derived from an EMBL/GenBank/DDBJ whole genome shotgun (WGS) entry which is preliminary data.</text>
</comment>
<evidence type="ECO:0000313" key="3">
    <source>
        <dbReference type="Proteomes" id="UP001141259"/>
    </source>
</evidence>
<name>A0A9X3A2V4_9PSEU</name>
<sequence>MVRTSPKALALGSQLRSARDAQNIGVRALAKRIGIDHSTLSRAESGERPPSPELVSTILVELGVSGAELQRIIELSTDTSGTAWLAVSLPEQRAQLAALLDFEQIAKSIVSWSPLLVPGLLQVSSYTRAIMSGGVVPENEIETRVAVRMGRRDVLTRPQPVQMTALLGEGALRQKIGTPEVMLLQLEHLAKMAELPNVDLRIIPFDAGWHPGLDGNFLMLSIDGSTEVVHLENRSSGLFLRDDKDVAVYREAAQMVLRVAMTAEQTAALLADEADRIKKE</sequence>
<protein>
    <submittedName>
        <fullName evidence="2">Helix-turn-helix transcriptional regulator</fullName>
    </submittedName>
</protein>
<evidence type="ECO:0000313" key="2">
    <source>
        <dbReference type="EMBL" id="MCS7481034.1"/>
    </source>
</evidence>
<gene>
    <name evidence="2" type="ORF">NZH93_29620</name>
</gene>
<reference evidence="2" key="1">
    <citation type="submission" date="2022-08" db="EMBL/GenBank/DDBJ databases">
        <authorList>
            <person name="Tistechok S."/>
            <person name="Samborskyy M."/>
            <person name="Roman I."/>
        </authorList>
    </citation>
    <scope>NUCLEOTIDE SEQUENCE</scope>
    <source>
        <strain evidence="2">DSM 103496</strain>
    </source>
</reference>
<dbReference type="InterPro" id="IPR001387">
    <property type="entry name" value="Cro/C1-type_HTH"/>
</dbReference>
<dbReference type="Pfam" id="PF13560">
    <property type="entry name" value="HTH_31"/>
    <property type="match status" value="1"/>
</dbReference>
<proteinExistence type="predicted"/>
<dbReference type="RefSeq" id="WP_259626526.1">
    <property type="nucleotide sequence ID" value="NZ_JANYMP010000016.1"/>
</dbReference>
<dbReference type="InterPro" id="IPR043917">
    <property type="entry name" value="DUF5753"/>
</dbReference>
<dbReference type="SUPFAM" id="SSF47413">
    <property type="entry name" value="lambda repressor-like DNA-binding domains"/>
    <property type="match status" value="1"/>
</dbReference>